<protein>
    <submittedName>
        <fullName evidence="1">Uncharacterized protein</fullName>
    </submittedName>
</protein>
<sequence length="441" mass="47918">MDASISAREPQACDRLLGPNGQARGEIINTPGDLVHAGDPSANSESAIAHLCISHTLSAWNSRVFEFGSVLFLASIYPDTLMPASTYALVRAAAAIILSPIIGLWIDRGDRLIVVRVSIIGQRLAVALSCAIFLFLERRSDNGLWVYDGLFAAIVLLAGAEKLCSVMNAVSVTRDWVIELTEGNELARRKLNAQIRRIDLSCKLLGPFLVASLDQASTVVAIWTTMIMTLMSVFTEYVYIKKVYNLVPILRHRGSLEVVANQSEGYGTRNDGESVANVPRRDSGANCINSMVQKVFPLSSIVFYVKHTAFLPSFSYALLHLTVLSFSGRMIAFLLAMGYSPLAIGVARTVSTVAELSATWISSRITRHFGSVTSGSISIAWETIWLSFGVGCYMIGGRLALAGLVAGVILSRIGLWGFDLAVQDIIQRVSFAFIHSLCFES</sequence>
<reference evidence="1" key="1">
    <citation type="submission" date="2022-08" db="EMBL/GenBank/DDBJ databases">
        <title>Genome Sequence of Lecanicillium fungicola.</title>
        <authorList>
            <person name="Buettner E."/>
        </authorList>
    </citation>
    <scope>NUCLEOTIDE SEQUENCE</scope>
    <source>
        <strain evidence="1">Babe33</strain>
    </source>
</reference>
<keyword evidence="2" id="KW-1185">Reference proteome</keyword>
<dbReference type="EMBL" id="JANJQO010000093">
    <property type="protein sequence ID" value="KAJ2982116.1"/>
    <property type="molecule type" value="Genomic_DNA"/>
</dbReference>
<dbReference type="Proteomes" id="UP001143910">
    <property type="component" value="Unassembled WGS sequence"/>
</dbReference>
<gene>
    <name evidence="1" type="ORF">NQ176_g1596</name>
</gene>
<name>A0ACC1NU71_9HYPO</name>
<comment type="caution">
    <text evidence="1">The sequence shown here is derived from an EMBL/GenBank/DDBJ whole genome shotgun (WGS) entry which is preliminary data.</text>
</comment>
<accession>A0ACC1NU71</accession>
<organism evidence="1 2">
    <name type="scientific">Zarea fungicola</name>
    <dbReference type="NCBI Taxonomy" id="93591"/>
    <lineage>
        <taxon>Eukaryota</taxon>
        <taxon>Fungi</taxon>
        <taxon>Dikarya</taxon>
        <taxon>Ascomycota</taxon>
        <taxon>Pezizomycotina</taxon>
        <taxon>Sordariomycetes</taxon>
        <taxon>Hypocreomycetidae</taxon>
        <taxon>Hypocreales</taxon>
        <taxon>Cordycipitaceae</taxon>
        <taxon>Zarea</taxon>
    </lineage>
</organism>
<evidence type="ECO:0000313" key="1">
    <source>
        <dbReference type="EMBL" id="KAJ2982116.1"/>
    </source>
</evidence>
<proteinExistence type="predicted"/>
<evidence type="ECO:0000313" key="2">
    <source>
        <dbReference type="Proteomes" id="UP001143910"/>
    </source>
</evidence>